<feature type="domain" description="CUB" evidence="5">
    <location>
        <begin position="274"/>
        <end position="399"/>
    </location>
</feature>
<organism evidence="6 7">
    <name type="scientific">Dimorphilus gyrociliatus</name>
    <dbReference type="NCBI Taxonomy" id="2664684"/>
    <lineage>
        <taxon>Eukaryota</taxon>
        <taxon>Metazoa</taxon>
        <taxon>Spiralia</taxon>
        <taxon>Lophotrochozoa</taxon>
        <taxon>Annelida</taxon>
        <taxon>Polychaeta</taxon>
        <taxon>Polychaeta incertae sedis</taxon>
        <taxon>Dinophilidae</taxon>
        <taxon>Dimorphilus</taxon>
    </lineage>
</organism>
<dbReference type="Pfam" id="PF00431">
    <property type="entry name" value="CUB"/>
    <property type="match status" value="2"/>
</dbReference>
<dbReference type="SUPFAM" id="SSF49854">
    <property type="entry name" value="Spermadhesin, CUB domain"/>
    <property type="match status" value="2"/>
</dbReference>
<dbReference type="OrthoDB" id="9971251at2759"/>
<keyword evidence="7" id="KW-1185">Reference proteome</keyword>
<evidence type="ECO:0000256" key="3">
    <source>
        <dbReference type="PROSITE-ProRule" id="PRU00059"/>
    </source>
</evidence>
<feature type="domain" description="CUB" evidence="5">
    <location>
        <begin position="76"/>
        <end position="220"/>
    </location>
</feature>
<comment type="caution">
    <text evidence="6">The sequence shown here is derived from an EMBL/GenBank/DDBJ whole genome shotgun (WGS) entry which is preliminary data.</text>
</comment>
<proteinExistence type="predicted"/>
<dbReference type="Gene3D" id="2.60.120.290">
    <property type="entry name" value="Spermadhesin, CUB domain"/>
    <property type="match status" value="2"/>
</dbReference>
<evidence type="ECO:0000313" key="7">
    <source>
        <dbReference type="Proteomes" id="UP000549394"/>
    </source>
</evidence>
<dbReference type="PROSITE" id="PS01180">
    <property type="entry name" value="CUB"/>
    <property type="match status" value="2"/>
</dbReference>
<dbReference type="PANTHER" id="PTHR24251">
    <property type="entry name" value="OVOCHYMASE-RELATED"/>
    <property type="match status" value="1"/>
</dbReference>
<evidence type="ECO:0000259" key="5">
    <source>
        <dbReference type="PROSITE" id="PS01180"/>
    </source>
</evidence>
<dbReference type="Proteomes" id="UP000549394">
    <property type="component" value="Unassembled WGS sequence"/>
</dbReference>
<keyword evidence="4" id="KW-0732">Signal</keyword>
<sequence length="411" mass="47877">MNEIISLVYFSILMLLCQKTVAYDTQYSFERKIKEDIKILKNNLTNLLDDFTYLMEYRHNSTRIKYGNKDTKNFECLKQKTLNQYLMNDNQDYRIYSRNNPKNYPENFSCRIVLNVDKSQNGYVELKFEYFNIEYSSDCNYDHLIISDDKQSIALCGDGLVNNLNKTLNPNEDDSLFLLNGTQPYVDKTYTIRPTGSIIFQFKSDKKLTAPGFVINIRFKTEKQPKHTRQTKNNYMLPSYFAAGVNLRTSEVFNIISKGQDSEWDSPMLCELHSGETINLDCSGRSYEILTRNPYRPGTQCGISLQTPRGQAGIMIFAFKYIQTEVSDNCQYDYIKIQNEEMKFTICGKENKLHLRGKGESEFQTNQNYFINVENSAKLEFRSDESSEYAGFHLQLSFHCKNNTKLVPLNI</sequence>
<keyword evidence="2 3" id="KW-1015">Disulfide bond</keyword>
<dbReference type="EMBL" id="CAJFCJ010000077">
    <property type="protein sequence ID" value="CAD5126739.1"/>
    <property type="molecule type" value="Genomic_DNA"/>
</dbReference>
<dbReference type="CDD" id="cd00041">
    <property type="entry name" value="CUB"/>
    <property type="match status" value="2"/>
</dbReference>
<feature type="signal peptide" evidence="4">
    <location>
        <begin position="1"/>
        <end position="22"/>
    </location>
</feature>
<name>A0A7I8WF42_9ANNE</name>
<dbReference type="SMART" id="SM00042">
    <property type="entry name" value="CUB"/>
    <property type="match status" value="2"/>
</dbReference>
<comment type="caution">
    <text evidence="3">Lacks conserved residue(s) required for the propagation of feature annotation.</text>
</comment>
<feature type="chain" id="PRO_5029728540" evidence="4">
    <location>
        <begin position="23"/>
        <end position="411"/>
    </location>
</feature>
<dbReference type="InterPro" id="IPR000859">
    <property type="entry name" value="CUB_dom"/>
</dbReference>
<feature type="disulfide bond" evidence="3">
    <location>
        <begin position="330"/>
        <end position="347"/>
    </location>
</feature>
<protein>
    <submittedName>
        <fullName evidence="6">DgyrCDS14795</fullName>
    </submittedName>
</protein>
<accession>A0A7I8WF42</accession>
<dbReference type="InterPro" id="IPR035914">
    <property type="entry name" value="Sperma_CUB_dom_sf"/>
</dbReference>
<reference evidence="6 7" key="1">
    <citation type="submission" date="2020-08" db="EMBL/GenBank/DDBJ databases">
        <authorList>
            <person name="Hejnol A."/>
        </authorList>
    </citation>
    <scope>NUCLEOTIDE SEQUENCE [LARGE SCALE GENOMIC DNA]</scope>
</reference>
<evidence type="ECO:0000256" key="4">
    <source>
        <dbReference type="SAM" id="SignalP"/>
    </source>
</evidence>
<dbReference type="AlphaFoldDB" id="A0A7I8WF42"/>
<gene>
    <name evidence="6" type="ORF">DGYR_LOCUS13972</name>
</gene>
<evidence type="ECO:0000313" key="6">
    <source>
        <dbReference type="EMBL" id="CAD5126739.1"/>
    </source>
</evidence>
<evidence type="ECO:0000256" key="2">
    <source>
        <dbReference type="ARBA" id="ARBA00023157"/>
    </source>
</evidence>
<keyword evidence="1" id="KW-0677">Repeat</keyword>
<feature type="disulfide bond" evidence="3">
    <location>
        <begin position="139"/>
        <end position="156"/>
    </location>
</feature>
<evidence type="ECO:0000256" key="1">
    <source>
        <dbReference type="ARBA" id="ARBA00022737"/>
    </source>
</evidence>